<gene>
    <name evidence="1" type="primary">CALS5_2</name>
    <name evidence="1" type="ORF">Tsubulata_012051</name>
</gene>
<reference evidence="1" key="2">
    <citation type="journal article" date="2023" name="Plants (Basel)">
        <title>Annotation of the Turnera subulata (Passifloraceae) Draft Genome Reveals the S-Locus Evolved after the Divergence of Turneroideae from Passifloroideae in a Stepwise Manner.</title>
        <authorList>
            <person name="Henning P.M."/>
            <person name="Roalson E.H."/>
            <person name="Mir W."/>
            <person name="McCubbin A.G."/>
            <person name="Shore J.S."/>
        </authorList>
    </citation>
    <scope>NUCLEOTIDE SEQUENCE</scope>
    <source>
        <strain evidence="1">F60SS</strain>
    </source>
</reference>
<proteinExistence type="predicted"/>
<evidence type="ECO:0000313" key="1">
    <source>
        <dbReference type="EMBL" id="KAJ4849780.1"/>
    </source>
</evidence>
<protein>
    <submittedName>
        <fullName evidence="1">Callose synthase 5</fullName>
    </submittedName>
</protein>
<reference evidence="1" key="1">
    <citation type="submission" date="2022-02" db="EMBL/GenBank/DDBJ databases">
        <authorList>
            <person name="Henning P.M."/>
            <person name="McCubbin A.G."/>
            <person name="Shore J.S."/>
        </authorList>
    </citation>
    <scope>NUCLEOTIDE SEQUENCE</scope>
    <source>
        <strain evidence="1">F60SS</strain>
        <tissue evidence="1">Leaves</tissue>
    </source>
</reference>
<dbReference type="EMBL" id="JAKUCV010000496">
    <property type="protein sequence ID" value="KAJ4849780.1"/>
    <property type="molecule type" value="Genomic_DNA"/>
</dbReference>
<comment type="caution">
    <text evidence="1">The sequence shown here is derived from an EMBL/GenBank/DDBJ whole genome shotgun (WGS) entry which is preliminary data.</text>
</comment>
<evidence type="ECO:0000313" key="2">
    <source>
        <dbReference type="Proteomes" id="UP001141552"/>
    </source>
</evidence>
<dbReference type="Proteomes" id="UP001141552">
    <property type="component" value="Unassembled WGS sequence"/>
</dbReference>
<organism evidence="1 2">
    <name type="scientific">Turnera subulata</name>
    <dbReference type="NCBI Taxonomy" id="218843"/>
    <lineage>
        <taxon>Eukaryota</taxon>
        <taxon>Viridiplantae</taxon>
        <taxon>Streptophyta</taxon>
        <taxon>Embryophyta</taxon>
        <taxon>Tracheophyta</taxon>
        <taxon>Spermatophyta</taxon>
        <taxon>Magnoliopsida</taxon>
        <taxon>eudicotyledons</taxon>
        <taxon>Gunneridae</taxon>
        <taxon>Pentapetalae</taxon>
        <taxon>rosids</taxon>
        <taxon>fabids</taxon>
        <taxon>Malpighiales</taxon>
        <taxon>Passifloraceae</taxon>
        <taxon>Turnera</taxon>
    </lineage>
</organism>
<name>A0A9Q0JR55_9ROSI</name>
<sequence>MVVIKAAVGALWNTGGLNWAASFELQRQKAGELDLLDWLRAMFGFQDVFMQLQMLVKWRDAPDGTVQAKE</sequence>
<accession>A0A9Q0JR55</accession>
<dbReference type="AlphaFoldDB" id="A0A9Q0JR55"/>
<dbReference type="OrthoDB" id="1880850at2759"/>
<keyword evidence="2" id="KW-1185">Reference proteome</keyword>